<dbReference type="NCBIfam" id="TIGR02379">
    <property type="entry name" value="ECA_wecE"/>
    <property type="match status" value="1"/>
</dbReference>
<dbReference type="InterPro" id="IPR012749">
    <property type="entry name" value="WecE-like"/>
</dbReference>
<protein>
    <submittedName>
        <fullName evidence="1">Lipopolysaccharide biosynthesis protein rffA</fullName>
    </submittedName>
</protein>
<proteinExistence type="predicted"/>
<sequence>MMIPFSIPTLAGSELQYVEHAVRKGTLSGDGEYTVLCQNWLEKTLSAAKVFLTPSGTAALDLAALVLNIQPGDEVIVPSYTYVSTANAFLLRGASLVFVDIVPETMNMDIQKLRDAITDKTRAIVPVHYAGVACDMDALMHIASEHGISVVEDAAQGLFSTYKGRALGTMGHIGCFSFHESKNVTAGGQGGAILINDPSLVERAEIIKDKGTDRQMFLRGEVPHYTWQQAGASYTLSEIQAAYLWGQLEASDQIQTRRLGIWRFYYRELSTLCKDAPITLPLVPSYCQHNAHIFFLKVADGEQRKDFIAAMKEAGITVLAHYSPLHSTVPGTQGRHVLDRQDFATRESERLVRLPIFYTMTMEQARKVVETVEWYFMRRLTHI</sequence>
<dbReference type="PANTHER" id="PTHR30244">
    <property type="entry name" value="TRANSAMINASE"/>
    <property type="match status" value="1"/>
</dbReference>
<dbReference type="Pfam" id="PF01041">
    <property type="entry name" value="DegT_DnrJ_EryC1"/>
    <property type="match status" value="1"/>
</dbReference>
<dbReference type="SUPFAM" id="SSF53383">
    <property type="entry name" value="PLP-dependent transferases"/>
    <property type="match status" value="1"/>
</dbReference>
<gene>
    <name evidence="1" type="ORF">ABOM_007633</name>
</gene>
<dbReference type="AlphaFoldDB" id="A0A1F7ZWK1"/>
<dbReference type="STRING" id="109264.A0A1F7ZWK1"/>
<dbReference type="Gene3D" id="3.40.640.10">
    <property type="entry name" value="Type I PLP-dependent aspartate aminotransferase-like (Major domain)"/>
    <property type="match status" value="1"/>
</dbReference>
<dbReference type="GO" id="GO:0000271">
    <property type="term" value="P:polysaccharide biosynthetic process"/>
    <property type="evidence" value="ECO:0007669"/>
    <property type="project" value="TreeGrafter"/>
</dbReference>
<organism evidence="1 2">
    <name type="scientific">Aspergillus bombycis</name>
    <dbReference type="NCBI Taxonomy" id="109264"/>
    <lineage>
        <taxon>Eukaryota</taxon>
        <taxon>Fungi</taxon>
        <taxon>Dikarya</taxon>
        <taxon>Ascomycota</taxon>
        <taxon>Pezizomycotina</taxon>
        <taxon>Eurotiomycetes</taxon>
        <taxon>Eurotiomycetidae</taxon>
        <taxon>Eurotiales</taxon>
        <taxon>Aspergillaceae</taxon>
        <taxon>Aspergillus</taxon>
    </lineage>
</organism>
<dbReference type="Gene3D" id="3.90.1150.10">
    <property type="entry name" value="Aspartate Aminotransferase, domain 1"/>
    <property type="match status" value="1"/>
</dbReference>
<dbReference type="InterPro" id="IPR015424">
    <property type="entry name" value="PyrdxlP-dep_Trfase"/>
</dbReference>
<name>A0A1F7ZWK1_9EURO</name>
<accession>A0A1F7ZWK1</accession>
<dbReference type="GO" id="GO:0019180">
    <property type="term" value="F:dTDP-4-amino-4,6-dideoxygalactose transaminase activity"/>
    <property type="evidence" value="ECO:0007669"/>
    <property type="project" value="TreeGrafter"/>
</dbReference>
<dbReference type="FunFam" id="3.40.640.10:FF:000037">
    <property type="entry name" value="dTDP-4-amino-4,6-dideoxygalactose transaminase"/>
    <property type="match status" value="1"/>
</dbReference>
<dbReference type="RefSeq" id="XP_022387145.1">
    <property type="nucleotide sequence ID" value="XM_022534762.1"/>
</dbReference>
<dbReference type="NCBIfam" id="NF008687">
    <property type="entry name" value="PRK11706.1"/>
    <property type="match status" value="1"/>
</dbReference>
<reference evidence="1 2" key="1">
    <citation type="journal article" date="2016" name="Genome Biol. Evol.">
        <title>Draft genome sequence of an aflatoxigenic Aspergillus species, A. bombycis.</title>
        <authorList>
            <person name="Moore G.G."/>
            <person name="Mack B.M."/>
            <person name="Beltz S.B."/>
            <person name="Gilbert M.K."/>
        </authorList>
    </citation>
    <scope>NUCLEOTIDE SEQUENCE [LARGE SCALE GENOMIC DNA]</scope>
    <source>
        <strain evidence="2">NRRL 26010</strain>
    </source>
</reference>
<evidence type="ECO:0000313" key="1">
    <source>
        <dbReference type="EMBL" id="OGM43428.1"/>
    </source>
</evidence>
<dbReference type="InterPro" id="IPR000653">
    <property type="entry name" value="DegT/StrS_aminotransferase"/>
</dbReference>
<dbReference type="OrthoDB" id="416253at2759"/>
<keyword evidence="2" id="KW-1185">Reference proteome</keyword>
<evidence type="ECO:0000313" key="2">
    <source>
        <dbReference type="Proteomes" id="UP000179179"/>
    </source>
</evidence>
<dbReference type="PANTHER" id="PTHR30244:SF34">
    <property type="entry name" value="DTDP-4-AMINO-4,6-DIDEOXYGALACTOSE TRANSAMINASE"/>
    <property type="match status" value="1"/>
</dbReference>
<dbReference type="CDD" id="cd00616">
    <property type="entry name" value="AHBA_syn"/>
    <property type="match status" value="1"/>
</dbReference>
<dbReference type="InterPro" id="IPR015421">
    <property type="entry name" value="PyrdxlP-dep_Trfase_major"/>
</dbReference>
<dbReference type="PIRSF" id="PIRSF000390">
    <property type="entry name" value="PLP_StrS"/>
    <property type="match status" value="1"/>
</dbReference>
<dbReference type="GO" id="GO:0030170">
    <property type="term" value="F:pyridoxal phosphate binding"/>
    <property type="evidence" value="ECO:0007669"/>
    <property type="project" value="TreeGrafter"/>
</dbReference>
<comment type="caution">
    <text evidence="1">The sequence shown here is derived from an EMBL/GenBank/DDBJ whole genome shotgun (WGS) entry which is preliminary data.</text>
</comment>
<dbReference type="InterPro" id="IPR015422">
    <property type="entry name" value="PyrdxlP-dep_Trfase_small"/>
</dbReference>
<dbReference type="Proteomes" id="UP000179179">
    <property type="component" value="Unassembled WGS sequence"/>
</dbReference>
<dbReference type="GeneID" id="34451023"/>
<dbReference type="EMBL" id="LYCR01000071">
    <property type="protein sequence ID" value="OGM43428.1"/>
    <property type="molecule type" value="Genomic_DNA"/>
</dbReference>